<dbReference type="GO" id="GO:0000162">
    <property type="term" value="P:L-tryptophan biosynthetic process"/>
    <property type="evidence" value="ECO:0007669"/>
    <property type="project" value="UniProtKB-KW"/>
</dbReference>
<protein>
    <recommendedName>
        <fullName evidence="3">indole-3-glycerol-phosphate synthase</fullName>
        <ecNumber evidence="3">4.1.1.48</ecNumber>
    </recommendedName>
</protein>
<dbReference type="SUPFAM" id="SSF51366">
    <property type="entry name" value="Ribulose-phoshate binding barrel"/>
    <property type="match status" value="1"/>
</dbReference>
<dbReference type="RefSeq" id="WP_257575054.1">
    <property type="nucleotide sequence ID" value="NZ_FNNO01000019.1"/>
</dbReference>
<comment type="catalytic activity">
    <reaction evidence="1">
        <text>1-(2-carboxyphenylamino)-1-deoxy-D-ribulose 5-phosphate + H(+) = (1S,2R)-1-C-(indol-3-yl)glycerol 3-phosphate + CO2 + H2O</text>
        <dbReference type="Rhea" id="RHEA:23476"/>
        <dbReference type="ChEBI" id="CHEBI:15377"/>
        <dbReference type="ChEBI" id="CHEBI:15378"/>
        <dbReference type="ChEBI" id="CHEBI:16526"/>
        <dbReference type="ChEBI" id="CHEBI:58613"/>
        <dbReference type="ChEBI" id="CHEBI:58866"/>
        <dbReference type="EC" id="4.1.1.48"/>
    </reaction>
</comment>
<dbReference type="GO" id="GO:0004425">
    <property type="term" value="F:indole-3-glycerol-phosphate synthase activity"/>
    <property type="evidence" value="ECO:0007669"/>
    <property type="project" value="UniProtKB-EC"/>
</dbReference>
<keyword evidence="5" id="KW-0210">Decarboxylase</keyword>
<dbReference type="EMBL" id="FNNO01000019">
    <property type="protein sequence ID" value="SDX54389.1"/>
    <property type="molecule type" value="Genomic_DNA"/>
</dbReference>
<dbReference type="PANTHER" id="PTHR22854:SF2">
    <property type="entry name" value="INDOLE-3-GLYCEROL-PHOSPHATE SYNTHASE"/>
    <property type="match status" value="1"/>
</dbReference>
<dbReference type="PANTHER" id="PTHR22854">
    <property type="entry name" value="TRYPTOPHAN BIOSYNTHESIS PROTEIN"/>
    <property type="match status" value="1"/>
</dbReference>
<dbReference type="Proteomes" id="UP000198711">
    <property type="component" value="Unassembled WGS sequence"/>
</dbReference>
<reference evidence="10 11" key="1">
    <citation type="submission" date="2016-10" db="EMBL/GenBank/DDBJ databases">
        <authorList>
            <person name="Varghese N."/>
            <person name="Submissions S."/>
        </authorList>
    </citation>
    <scope>NUCLEOTIDE SEQUENCE [LARGE SCALE GENOMIC DNA]</scope>
    <source>
        <strain evidence="10 11">DSM 25353</strain>
    </source>
</reference>
<evidence type="ECO:0000313" key="10">
    <source>
        <dbReference type="EMBL" id="SDX54389.1"/>
    </source>
</evidence>
<accession>A0A8X8IHI1</accession>
<keyword evidence="6" id="KW-0822">Tryptophan biosynthesis</keyword>
<dbReference type="Gene3D" id="3.20.20.70">
    <property type="entry name" value="Aldolase class I"/>
    <property type="match status" value="1"/>
</dbReference>
<evidence type="ECO:0000256" key="4">
    <source>
        <dbReference type="ARBA" id="ARBA00022605"/>
    </source>
</evidence>
<evidence type="ECO:0000256" key="3">
    <source>
        <dbReference type="ARBA" id="ARBA00012362"/>
    </source>
</evidence>
<dbReference type="InterPro" id="IPR001468">
    <property type="entry name" value="Indole-3-GlycerolPSynthase_CS"/>
</dbReference>
<dbReference type="AlphaFoldDB" id="A0A8X8IHI1"/>
<organism evidence="10 11">
    <name type="scientific">Hydrobacter penzbergensis</name>
    <dbReference type="NCBI Taxonomy" id="1235997"/>
    <lineage>
        <taxon>Bacteria</taxon>
        <taxon>Pseudomonadati</taxon>
        <taxon>Bacteroidota</taxon>
        <taxon>Chitinophagia</taxon>
        <taxon>Chitinophagales</taxon>
        <taxon>Chitinophagaceae</taxon>
        <taxon>Hydrobacter</taxon>
    </lineage>
</organism>
<dbReference type="Pfam" id="PF00218">
    <property type="entry name" value="IGPS"/>
    <property type="match status" value="1"/>
</dbReference>
<dbReference type="InterPro" id="IPR013785">
    <property type="entry name" value="Aldolase_TIM"/>
</dbReference>
<evidence type="ECO:0000256" key="2">
    <source>
        <dbReference type="ARBA" id="ARBA00004696"/>
    </source>
</evidence>
<keyword evidence="11" id="KW-1185">Reference proteome</keyword>
<evidence type="ECO:0000256" key="5">
    <source>
        <dbReference type="ARBA" id="ARBA00022793"/>
    </source>
</evidence>
<name>A0A8X8IHI1_9BACT</name>
<sequence length="266" mass="29013">MSMNILDTIIAQKQKEVAERKAVTSLAQLEKQPFFARPTLSLCHFLSDETRTGIIAEFKRKSPSKGIINDKADVLAVTSAYATAASGLSVLTDTQFFGGVTADLEAARVNQVPILRKDFMIDEYQVYEAKAMGADVILLIAACLTPAEVRDLAACAKGLGLEVLLEIHNEAELEHITGLVDMVGVNNRNLKTFEVDIRTSLQLIEQIPHTKPAVAESGISDVDTIVTLQQAGFKGFLIGENFMKQANPSIAFTDFVNQLKAKQHAH</sequence>
<evidence type="ECO:0000313" key="11">
    <source>
        <dbReference type="Proteomes" id="UP000198711"/>
    </source>
</evidence>
<dbReference type="InterPro" id="IPR013798">
    <property type="entry name" value="Indole-3-glycerol_P_synth_dom"/>
</dbReference>
<dbReference type="InterPro" id="IPR045186">
    <property type="entry name" value="Indole-3-glycerol_P_synth"/>
</dbReference>
<evidence type="ECO:0000256" key="1">
    <source>
        <dbReference type="ARBA" id="ARBA00001633"/>
    </source>
</evidence>
<dbReference type="FunFam" id="3.20.20.70:FF:000024">
    <property type="entry name" value="Indole-3-glycerol phosphate synthase"/>
    <property type="match status" value="1"/>
</dbReference>
<keyword evidence="7" id="KW-0057">Aromatic amino acid biosynthesis</keyword>
<keyword evidence="4" id="KW-0028">Amino-acid biosynthesis</keyword>
<evidence type="ECO:0000256" key="6">
    <source>
        <dbReference type="ARBA" id="ARBA00022822"/>
    </source>
</evidence>
<gene>
    <name evidence="10" type="ORF">SAMN05444410_11948</name>
</gene>
<dbReference type="InterPro" id="IPR011060">
    <property type="entry name" value="RibuloseP-bd_barrel"/>
</dbReference>
<evidence type="ECO:0000259" key="9">
    <source>
        <dbReference type="Pfam" id="PF00218"/>
    </source>
</evidence>
<comment type="caution">
    <text evidence="10">The sequence shown here is derived from an EMBL/GenBank/DDBJ whole genome shotgun (WGS) entry which is preliminary data.</text>
</comment>
<comment type="pathway">
    <text evidence="2">Amino-acid biosynthesis; L-tryptophan biosynthesis; L-tryptophan from chorismate: step 4/5.</text>
</comment>
<dbReference type="PROSITE" id="PS00614">
    <property type="entry name" value="IGPS"/>
    <property type="match status" value="1"/>
</dbReference>
<feature type="domain" description="Indole-3-glycerol phosphate synthase" evidence="9">
    <location>
        <begin position="6"/>
        <end position="249"/>
    </location>
</feature>
<dbReference type="CDD" id="cd00331">
    <property type="entry name" value="IGPS"/>
    <property type="match status" value="1"/>
</dbReference>
<evidence type="ECO:0000256" key="7">
    <source>
        <dbReference type="ARBA" id="ARBA00023141"/>
    </source>
</evidence>
<keyword evidence="8" id="KW-0456">Lyase</keyword>
<evidence type="ECO:0000256" key="8">
    <source>
        <dbReference type="ARBA" id="ARBA00023239"/>
    </source>
</evidence>
<dbReference type="GO" id="GO:0004640">
    <property type="term" value="F:phosphoribosylanthranilate isomerase activity"/>
    <property type="evidence" value="ECO:0007669"/>
    <property type="project" value="TreeGrafter"/>
</dbReference>
<proteinExistence type="predicted"/>
<dbReference type="EC" id="4.1.1.48" evidence="3"/>
<dbReference type="NCBIfam" id="NF001377">
    <property type="entry name" value="PRK00278.2-4"/>
    <property type="match status" value="1"/>
</dbReference>